<dbReference type="GO" id="GO:0016020">
    <property type="term" value="C:membrane"/>
    <property type="evidence" value="ECO:0007669"/>
    <property type="project" value="UniProtKB-SubCell"/>
</dbReference>
<comment type="subcellular location">
    <subcellularLocation>
        <location evidence="1">Membrane</location>
        <topology evidence="1">Multi-pass membrane protein</topology>
    </subcellularLocation>
</comment>
<dbReference type="Pfam" id="PF04932">
    <property type="entry name" value="Wzy_C"/>
    <property type="match status" value="1"/>
</dbReference>
<keyword evidence="4 5" id="KW-0472">Membrane</keyword>
<feature type="transmembrane region" description="Helical" evidence="5">
    <location>
        <begin position="344"/>
        <end position="367"/>
    </location>
</feature>
<feature type="transmembrane region" description="Helical" evidence="5">
    <location>
        <begin position="7"/>
        <end position="24"/>
    </location>
</feature>
<proteinExistence type="predicted"/>
<dbReference type="InterPro" id="IPR007016">
    <property type="entry name" value="O-antigen_ligase-rel_domated"/>
</dbReference>
<name>A0A1M6F1N7_9CLOT</name>
<evidence type="ECO:0000256" key="1">
    <source>
        <dbReference type="ARBA" id="ARBA00004141"/>
    </source>
</evidence>
<evidence type="ECO:0000256" key="4">
    <source>
        <dbReference type="ARBA" id="ARBA00023136"/>
    </source>
</evidence>
<organism evidence="7 8">
    <name type="scientific">Clostridium intestinale DSM 6191</name>
    <dbReference type="NCBI Taxonomy" id="1121320"/>
    <lineage>
        <taxon>Bacteria</taxon>
        <taxon>Bacillati</taxon>
        <taxon>Bacillota</taxon>
        <taxon>Clostridia</taxon>
        <taxon>Eubacteriales</taxon>
        <taxon>Clostridiaceae</taxon>
        <taxon>Clostridium</taxon>
    </lineage>
</organism>
<reference evidence="7 8" key="1">
    <citation type="submission" date="2016-11" db="EMBL/GenBank/DDBJ databases">
        <authorList>
            <person name="Jaros S."/>
            <person name="Januszkiewicz K."/>
            <person name="Wedrychowicz H."/>
        </authorList>
    </citation>
    <scope>NUCLEOTIDE SEQUENCE [LARGE SCALE GENOMIC DNA]</scope>
    <source>
        <strain evidence="7 8">DSM 6191</strain>
    </source>
</reference>
<feature type="transmembrane region" description="Helical" evidence="5">
    <location>
        <begin position="61"/>
        <end position="79"/>
    </location>
</feature>
<feature type="transmembrane region" description="Helical" evidence="5">
    <location>
        <begin position="231"/>
        <end position="251"/>
    </location>
</feature>
<evidence type="ECO:0000259" key="6">
    <source>
        <dbReference type="Pfam" id="PF04932"/>
    </source>
</evidence>
<protein>
    <submittedName>
        <fullName evidence="7">Putative inorganic carbon (Hco3(-)) transporter</fullName>
    </submittedName>
</protein>
<dbReference type="PANTHER" id="PTHR37422:SF13">
    <property type="entry name" value="LIPOPOLYSACCHARIDE BIOSYNTHESIS PROTEIN PA4999-RELATED"/>
    <property type="match status" value="1"/>
</dbReference>
<feature type="transmembrane region" description="Helical" evidence="5">
    <location>
        <begin position="85"/>
        <end position="106"/>
    </location>
</feature>
<keyword evidence="2 5" id="KW-0812">Transmembrane</keyword>
<feature type="transmembrane region" description="Helical" evidence="5">
    <location>
        <begin position="30"/>
        <end position="49"/>
    </location>
</feature>
<dbReference type="PANTHER" id="PTHR37422">
    <property type="entry name" value="TEICHURONIC ACID BIOSYNTHESIS PROTEIN TUAE"/>
    <property type="match status" value="1"/>
</dbReference>
<gene>
    <name evidence="7" type="ORF">SAMN02745941_04558</name>
</gene>
<dbReference type="InterPro" id="IPR051533">
    <property type="entry name" value="WaaL-like"/>
</dbReference>
<accession>A0A1M6F1N7</accession>
<evidence type="ECO:0000313" key="7">
    <source>
        <dbReference type="EMBL" id="SHI91607.1"/>
    </source>
</evidence>
<feature type="transmembrane region" description="Helical" evidence="5">
    <location>
        <begin position="195"/>
        <end position="225"/>
    </location>
</feature>
<feature type="transmembrane region" description="Helical" evidence="5">
    <location>
        <begin position="379"/>
        <end position="408"/>
    </location>
</feature>
<evidence type="ECO:0000256" key="3">
    <source>
        <dbReference type="ARBA" id="ARBA00022989"/>
    </source>
</evidence>
<dbReference type="EMBL" id="FQXU01000025">
    <property type="protein sequence ID" value="SHI91607.1"/>
    <property type="molecule type" value="Genomic_DNA"/>
</dbReference>
<evidence type="ECO:0000256" key="2">
    <source>
        <dbReference type="ARBA" id="ARBA00022692"/>
    </source>
</evidence>
<sequence>MFKKEITLILAIIAGAMPLIMHPFSDDSYYLPKTIFLYIMYFLLIFILLRDRKNISLDKNDRVLIIYLGIALLSTIFSIKPMVSIFGTEIRYEGVIMLLFYGLTYYCGKNYLEIDKKVILAVLVPAVIISIYSIFQFYNIDPIPKDSYHARMLFNSIGTQGHRNFLSAYISLFLPCTIVLYILKGKKVYIGVAAVLFASLLCTLTRSGWIAFIAYSLLGAVYIIINFNKKYLTRALILMIAFISIFGILDYTSGEKISSRSDQLIYDTKSASGDLLKNGKITNEALGSARVYIWKVALKAIEKNPLIGSGTDTFRYSIEKYFPEDGQEYIEAYGAIIDKAHNEFLQIAATMGIPALIVYLVFIFLSLKNNIKNMWKSKINFIISITFIGYLIQSFFNISVVNVAPLFWMGLGLAQNSKVLEKVEKIIESKEGQYEEVC</sequence>
<dbReference type="Proteomes" id="UP000184241">
    <property type="component" value="Unassembled WGS sequence"/>
</dbReference>
<feature type="transmembrane region" description="Helical" evidence="5">
    <location>
        <begin position="118"/>
        <end position="138"/>
    </location>
</feature>
<evidence type="ECO:0000256" key="5">
    <source>
        <dbReference type="SAM" id="Phobius"/>
    </source>
</evidence>
<evidence type="ECO:0000313" key="8">
    <source>
        <dbReference type="Proteomes" id="UP000184241"/>
    </source>
</evidence>
<keyword evidence="3 5" id="KW-1133">Transmembrane helix</keyword>
<feature type="domain" description="O-antigen ligase-related" evidence="6">
    <location>
        <begin position="193"/>
        <end position="360"/>
    </location>
</feature>
<feature type="transmembrane region" description="Helical" evidence="5">
    <location>
        <begin position="165"/>
        <end position="183"/>
    </location>
</feature>
<dbReference type="RefSeq" id="WP_073022817.1">
    <property type="nucleotide sequence ID" value="NZ_FQXU01000025.1"/>
</dbReference>
<dbReference type="AlphaFoldDB" id="A0A1M6F1N7"/>